<feature type="region of interest" description="Disordered" evidence="1">
    <location>
        <begin position="1"/>
        <end position="22"/>
    </location>
</feature>
<dbReference type="AlphaFoldDB" id="A0A076EYR6"/>
<sequence length="401" mass="44968">MGKAKSRKTKQDSRKTKQEWNRPFVTGEQFRHGLPTRRRAQMALADLKPAQMPLLLDALDEAATPVLKHLEPYAWLVPDLERFRTSRTIGTTLAWFCEFHGQSAESLLANTPHYFCFGPKESAIGAIEERVMLGMYCAYRCTSGATVDRHAYYASEEMTALILAGSETSAEVSVTPADLPSPSGVAYLAQPDGGLFLIWQILYDTLLSVQLVSAAGMEEFIGDEGELREGLVYRYVNHVYLPIPTAEAELSPPESDTPPSLHSIGGFVPAAMDSEFPQEFLTIYRGWTSAEILEVFISFTHMLRQKTTQVESTAVSAGKSATTRRRKKPSQITYLSYRSRSSARPTNEAATRTYSHRWTVRGHWKRQWYPSEQRHHPIWISTYIAGPEGAPVKTSDKVTLL</sequence>
<evidence type="ECO:0000313" key="2">
    <source>
        <dbReference type="EMBL" id="AII11130.1"/>
    </source>
</evidence>
<gene>
    <name evidence="2" type="ORF">EP51_44550</name>
</gene>
<protein>
    <submittedName>
        <fullName evidence="2">Uncharacterized protein</fullName>
    </submittedName>
</protein>
<evidence type="ECO:0000313" key="3">
    <source>
        <dbReference type="Proteomes" id="UP000028488"/>
    </source>
</evidence>
<proteinExistence type="predicted"/>
<name>A0A076EYR6_RHOOP</name>
<keyword evidence="2" id="KW-0614">Plasmid</keyword>
<dbReference type="Proteomes" id="UP000028488">
    <property type="component" value="Plasmid pPDG3"/>
</dbReference>
<geneLocation type="plasmid" evidence="2 3">
    <name>pPDG3</name>
</geneLocation>
<dbReference type="RefSeq" id="WP_128643768.1">
    <property type="nucleotide sequence ID" value="NZ_CP008950.1"/>
</dbReference>
<reference evidence="2 3" key="1">
    <citation type="submission" date="2014-07" db="EMBL/GenBank/DDBJ databases">
        <title>Genome Sequence of Rhodococcus opacus Strain R7, a Biodegrader of Mono- and Polycyclic Aromatic Hydrocarbons.</title>
        <authorList>
            <person name="Di Gennaro P."/>
            <person name="Zampolli J."/>
            <person name="Presti I."/>
            <person name="Cappelletti M."/>
            <person name="D'Ursi P."/>
            <person name="Orro A."/>
            <person name="Mezzelani A."/>
            <person name="Milanesi L."/>
        </authorList>
    </citation>
    <scope>NUCLEOTIDE SEQUENCE [LARGE SCALE GENOMIC DNA]</scope>
    <source>
        <strain evidence="2 3">R7</strain>
        <plasmid evidence="2">pPDG3</plasmid>
    </source>
</reference>
<dbReference type="EMBL" id="CP008950">
    <property type="protein sequence ID" value="AII11130.1"/>
    <property type="molecule type" value="Genomic_DNA"/>
</dbReference>
<accession>A0A076EYR6</accession>
<feature type="compositionally biased region" description="Basic and acidic residues" evidence="1">
    <location>
        <begin position="9"/>
        <end position="20"/>
    </location>
</feature>
<evidence type="ECO:0000256" key="1">
    <source>
        <dbReference type="SAM" id="MobiDB-lite"/>
    </source>
</evidence>
<organism evidence="2 3">
    <name type="scientific">Rhodococcus opacus</name>
    <name type="common">Nocardia opaca</name>
    <dbReference type="NCBI Taxonomy" id="37919"/>
    <lineage>
        <taxon>Bacteria</taxon>
        <taxon>Bacillati</taxon>
        <taxon>Actinomycetota</taxon>
        <taxon>Actinomycetes</taxon>
        <taxon>Mycobacteriales</taxon>
        <taxon>Nocardiaceae</taxon>
        <taxon>Rhodococcus</taxon>
    </lineage>
</organism>